<name>A0A9N9BUH0_9GLOM</name>
<dbReference type="AlphaFoldDB" id="A0A9N9BUH0"/>
<dbReference type="OrthoDB" id="10544238at2759"/>
<feature type="non-terminal residue" evidence="1">
    <location>
        <position position="103"/>
    </location>
</feature>
<reference evidence="1" key="1">
    <citation type="submission" date="2021-06" db="EMBL/GenBank/DDBJ databases">
        <authorList>
            <person name="Kallberg Y."/>
            <person name="Tangrot J."/>
            <person name="Rosling A."/>
        </authorList>
    </citation>
    <scope>NUCLEOTIDE SEQUENCE</scope>
    <source>
        <strain evidence="1">FL966</strain>
    </source>
</reference>
<dbReference type="EMBL" id="CAJVQA010003527">
    <property type="protein sequence ID" value="CAG8576896.1"/>
    <property type="molecule type" value="Genomic_DNA"/>
</dbReference>
<sequence>AVELKKNCQITSKQKLKIINKEDAYNNLIVARDNKEAFDKEIVNEEDEKVFNNNEKIIIDNEIFKEITDNEMFNEEIINDNMFDKEIVNDEISKNFYKIDIDK</sequence>
<proteinExistence type="predicted"/>
<protein>
    <submittedName>
        <fullName evidence="1">5739_t:CDS:1</fullName>
    </submittedName>
</protein>
<evidence type="ECO:0000313" key="1">
    <source>
        <dbReference type="EMBL" id="CAG8576896.1"/>
    </source>
</evidence>
<evidence type="ECO:0000313" key="2">
    <source>
        <dbReference type="Proteomes" id="UP000789759"/>
    </source>
</evidence>
<dbReference type="Proteomes" id="UP000789759">
    <property type="component" value="Unassembled WGS sequence"/>
</dbReference>
<gene>
    <name evidence="1" type="ORF">CPELLU_LOCUS5908</name>
</gene>
<keyword evidence="2" id="KW-1185">Reference proteome</keyword>
<accession>A0A9N9BUH0</accession>
<comment type="caution">
    <text evidence="1">The sequence shown here is derived from an EMBL/GenBank/DDBJ whole genome shotgun (WGS) entry which is preliminary data.</text>
</comment>
<organism evidence="1 2">
    <name type="scientific">Cetraspora pellucida</name>
    <dbReference type="NCBI Taxonomy" id="1433469"/>
    <lineage>
        <taxon>Eukaryota</taxon>
        <taxon>Fungi</taxon>
        <taxon>Fungi incertae sedis</taxon>
        <taxon>Mucoromycota</taxon>
        <taxon>Glomeromycotina</taxon>
        <taxon>Glomeromycetes</taxon>
        <taxon>Diversisporales</taxon>
        <taxon>Gigasporaceae</taxon>
        <taxon>Cetraspora</taxon>
    </lineage>
</organism>
<feature type="non-terminal residue" evidence="1">
    <location>
        <position position="1"/>
    </location>
</feature>